<evidence type="ECO:0000313" key="2">
    <source>
        <dbReference type="EMBL" id="WTY34258.1"/>
    </source>
</evidence>
<dbReference type="PROSITE" id="PS00201">
    <property type="entry name" value="FLAVODOXIN"/>
    <property type="match status" value="1"/>
</dbReference>
<accession>A0ABZ1N300</accession>
<dbReference type="InterPro" id="IPR008254">
    <property type="entry name" value="Flavodoxin/NO_synth"/>
</dbReference>
<sequence>MRALIVYESMFGNTAAVAEAIADGLRPDYEVQLCPVAEAVNHRASQVDLLVVGGPTHAFGLSRETTRQDAATRTTAPIETEIGVREWLDAALPVSSPCSAAAFGTKVAHPPWLPGSAAKGIGKRLRNLGYRLAVAPTDFHVSAMTGPLTPGERERATAWATKLAATRPELPKATR</sequence>
<dbReference type="RefSeq" id="WP_364656394.1">
    <property type="nucleotide sequence ID" value="NZ_CP109527.1"/>
</dbReference>
<dbReference type="Proteomes" id="UP001621418">
    <property type="component" value="Chromosome"/>
</dbReference>
<dbReference type="InterPro" id="IPR026816">
    <property type="entry name" value="Flavodoxin_dom"/>
</dbReference>
<name>A0ABZ1N300_9NOCA</name>
<gene>
    <name evidence="2" type="ORF">OG308_23425</name>
</gene>
<dbReference type="SUPFAM" id="SSF52218">
    <property type="entry name" value="Flavoproteins"/>
    <property type="match status" value="1"/>
</dbReference>
<organism evidence="2 3">
    <name type="scientific">Nocardia salmonicida</name>
    <dbReference type="NCBI Taxonomy" id="53431"/>
    <lineage>
        <taxon>Bacteria</taxon>
        <taxon>Bacillati</taxon>
        <taxon>Actinomycetota</taxon>
        <taxon>Actinomycetes</taxon>
        <taxon>Mycobacteriales</taxon>
        <taxon>Nocardiaceae</taxon>
        <taxon>Nocardia</taxon>
    </lineage>
</organism>
<dbReference type="PROSITE" id="PS50902">
    <property type="entry name" value="FLAVODOXIN_LIKE"/>
    <property type="match status" value="1"/>
</dbReference>
<dbReference type="Pfam" id="PF12724">
    <property type="entry name" value="Flavodoxin_5"/>
    <property type="match status" value="1"/>
</dbReference>
<feature type="domain" description="Flavodoxin-like" evidence="1">
    <location>
        <begin position="3"/>
        <end position="164"/>
    </location>
</feature>
<evidence type="ECO:0000313" key="3">
    <source>
        <dbReference type="Proteomes" id="UP001621418"/>
    </source>
</evidence>
<dbReference type="EMBL" id="CP109527">
    <property type="protein sequence ID" value="WTY34258.1"/>
    <property type="molecule type" value="Genomic_DNA"/>
</dbReference>
<proteinExistence type="predicted"/>
<protein>
    <submittedName>
        <fullName evidence="2">Flavodoxin domain-containing protein</fullName>
    </submittedName>
</protein>
<dbReference type="Gene3D" id="3.40.50.360">
    <property type="match status" value="1"/>
</dbReference>
<evidence type="ECO:0000259" key="1">
    <source>
        <dbReference type="PROSITE" id="PS50902"/>
    </source>
</evidence>
<dbReference type="InterPro" id="IPR001226">
    <property type="entry name" value="Flavodoxin_CS"/>
</dbReference>
<keyword evidence="3" id="KW-1185">Reference proteome</keyword>
<dbReference type="InterPro" id="IPR029039">
    <property type="entry name" value="Flavoprotein-like_sf"/>
</dbReference>
<reference evidence="2 3" key="1">
    <citation type="submission" date="2022-10" db="EMBL/GenBank/DDBJ databases">
        <title>The complete genomes of actinobacterial strains from the NBC collection.</title>
        <authorList>
            <person name="Joergensen T.S."/>
            <person name="Alvarez Arevalo M."/>
            <person name="Sterndorff E.B."/>
            <person name="Faurdal D."/>
            <person name="Vuksanovic O."/>
            <person name="Mourched A.-S."/>
            <person name="Charusanti P."/>
            <person name="Shaw S."/>
            <person name="Blin K."/>
            <person name="Weber T."/>
        </authorList>
    </citation>
    <scope>NUCLEOTIDE SEQUENCE [LARGE SCALE GENOMIC DNA]</scope>
    <source>
        <strain evidence="2 3">NBC_01413</strain>
    </source>
</reference>